<dbReference type="Proteomes" id="UP001276564">
    <property type="component" value="Unassembled WGS sequence"/>
</dbReference>
<evidence type="ECO:0000313" key="2">
    <source>
        <dbReference type="Proteomes" id="UP001276564"/>
    </source>
</evidence>
<comment type="caution">
    <text evidence="1">The sequence shown here is derived from an EMBL/GenBank/DDBJ whole genome shotgun (WGS) entry which is preliminary data.</text>
</comment>
<dbReference type="EMBL" id="JAVIIP010000003">
    <property type="protein sequence ID" value="MDX8537081.1"/>
    <property type="molecule type" value="Genomic_DNA"/>
</dbReference>
<proteinExistence type="predicted"/>
<reference evidence="1 2" key="1">
    <citation type="submission" date="2023-08" db="EMBL/GenBank/DDBJ databases">
        <title>Implementing the SeqCode for naming new Mesorhizobium species isolated from Vachellia karroo root nodules.</title>
        <authorList>
            <person name="Van Lill M."/>
        </authorList>
    </citation>
    <scope>NUCLEOTIDE SEQUENCE [LARGE SCALE GENOMIC DNA]</scope>
    <source>
        <strain evidence="1 2">VK4B</strain>
    </source>
</reference>
<organism evidence="1 2">
    <name type="scientific">Mesorhizobium abyssinicae</name>
    <dbReference type="NCBI Taxonomy" id="1209958"/>
    <lineage>
        <taxon>Bacteria</taxon>
        <taxon>Pseudomonadati</taxon>
        <taxon>Pseudomonadota</taxon>
        <taxon>Alphaproteobacteria</taxon>
        <taxon>Hyphomicrobiales</taxon>
        <taxon>Phyllobacteriaceae</taxon>
        <taxon>Mesorhizobium</taxon>
    </lineage>
</organism>
<evidence type="ECO:0000313" key="1">
    <source>
        <dbReference type="EMBL" id="MDX8537081.1"/>
    </source>
</evidence>
<sequence length="129" mass="14489">MQIEDGKTYRARNGNKVGPVRAGQDGTYFWLGRSYTKAGNYNSDGEAHPFDLVEEWKDDRPAADAAPTENILQFFAYDHLPPTLKEISRPFGVMADSMTKTLPRNPERTVALRKLLEAKDAAVRAFISK</sequence>
<name>A0ABU5AIK7_9HYPH</name>
<keyword evidence="2" id="KW-1185">Reference proteome</keyword>
<gene>
    <name evidence="1" type="ORF">RFM23_05515</name>
</gene>
<dbReference type="RefSeq" id="WP_320319858.1">
    <property type="nucleotide sequence ID" value="NZ_JAVIIP010000003.1"/>
</dbReference>
<accession>A0ABU5AIK7</accession>
<protein>
    <submittedName>
        <fullName evidence="1">Uncharacterized protein</fullName>
    </submittedName>
</protein>